<accession>A0ABT9RFF1</accession>
<reference evidence="1 2" key="1">
    <citation type="submission" date="2023-07" db="EMBL/GenBank/DDBJ databases">
        <title>Sequencing the genomes of 1000 actinobacteria strains.</title>
        <authorList>
            <person name="Klenk H.-P."/>
        </authorList>
    </citation>
    <scope>NUCLEOTIDE SEQUENCE [LARGE SCALE GENOMIC DNA]</scope>
    <source>
        <strain evidence="1 2">DSM 44109</strain>
    </source>
</reference>
<dbReference type="InterPro" id="IPR008949">
    <property type="entry name" value="Isoprenoid_synthase_dom_sf"/>
</dbReference>
<organism evidence="1 2">
    <name type="scientific">Streptosporangium brasiliense</name>
    <dbReference type="NCBI Taxonomy" id="47480"/>
    <lineage>
        <taxon>Bacteria</taxon>
        <taxon>Bacillati</taxon>
        <taxon>Actinomycetota</taxon>
        <taxon>Actinomycetes</taxon>
        <taxon>Streptosporangiales</taxon>
        <taxon>Streptosporangiaceae</taxon>
        <taxon>Streptosporangium</taxon>
    </lineage>
</organism>
<protein>
    <recommendedName>
        <fullName evidence="3">Terpene synthase</fullName>
    </recommendedName>
</protein>
<proteinExistence type="predicted"/>
<dbReference type="RefSeq" id="WP_306870304.1">
    <property type="nucleotide sequence ID" value="NZ_JAUSRB010000002.1"/>
</dbReference>
<comment type="caution">
    <text evidence="1">The sequence shown here is derived from an EMBL/GenBank/DDBJ whole genome shotgun (WGS) entry which is preliminary data.</text>
</comment>
<dbReference type="Gene3D" id="1.10.600.10">
    <property type="entry name" value="Farnesyl Diphosphate Synthase"/>
    <property type="match status" value="1"/>
</dbReference>
<keyword evidence="2" id="KW-1185">Reference proteome</keyword>
<dbReference type="SUPFAM" id="SSF48576">
    <property type="entry name" value="Terpenoid synthases"/>
    <property type="match status" value="1"/>
</dbReference>
<sequence>MTAETVPPAVGEGPPDPRWSAVDGVLAGAVDAHGSMEVRAAADASVTAVQLVGHLRAWAGRIGLPLDPGAAALCSLTAANCTPWLSAPACSPTARTAFWLLALDAWSDGPGGDAAAVDAGVTRCLAVVDGRAPGADDPLAVALAEIRDGVRGGPSGEAVYGWWRRAATACLVGTRFERHAADAVARGGRPPLLAEYLHHATGSIGLAMTVTAAWSAMEEPDLPARLPDLWRPLRDASVAVRLANDLRGHDREQAEGTLDALALGCAPQDLVELLVRHVDRCRRRLRPLAEVSPGAAAALERHLVWSVRMYQRFDAGHTG</sequence>
<gene>
    <name evidence="1" type="ORF">J2S55_007269</name>
</gene>
<dbReference type="Pfam" id="PF19086">
    <property type="entry name" value="Terpene_syn_C_2"/>
    <property type="match status" value="1"/>
</dbReference>
<dbReference type="Proteomes" id="UP001230426">
    <property type="component" value="Unassembled WGS sequence"/>
</dbReference>
<dbReference type="EMBL" id="JAUSRB010000002">
    <property type="protein sequence ID" value="MDP9868003.1"/>
    <property type="molecule type" value="Genomic_DNA"/>
</dbReference>
<evidence type="ECO:0000313" key="2">
    <source>
        <dbReference type="Proteomes" id="UP001230426"/>
    </source>
</evidence>
<name>A0ABT9RFF1_9ACTN</name>
<evidence type="ECO:0000313" key="1">
    <source>
        <dbReference type="EMBL" id="MDP9868003.1"/>
    </source>
</evidence>
<evidence type="ECO:0008006" key="3">
    <source>
        <dbReference type="Google" id="ProtNLM"/>
    </source>
</evidence>